<dbReference type="EMBL" id="OKRB01000103">
    <property type="protein sequence ID" value="SPE24359.1"/>
    <property type="molecule type" value="Genomic_DNA"/>
</dbReference>
<feature type="binding site" evidence="14">
    <location>
        <position position="271"/>
    </location>
    <ligand>
        <name>Mg(2+)</name>
        <dbReference type="ChEBI" id="CHEBI:18420"/>
        <label>1</label>
    </ligand>
</feature>
<feature type="modified residue" description="O-AMP-tyrosine" evidence="15">
    <location>
        <position position="401"/>
    </location>
</feature>
<dbReference type="Gene3D" id="3.10.20.70">
    <property type="entry name" value="Glutamine synthetase, N-terminal domain"/>
    <property type="match status" value="1"/>
</dbReference>
<keyword evidence="11 14" id="KW-0460">Magnesium</keyword>
<keyword evidence="8 14" id="KW-0479">Metal-binding</keyword>
<comment type="similarity">
    <text evidence="2 16 17">Belongs to the glutamine synthetase family.</text>
</comment>
<evidence type="ECO:0000256" key="15">
    <source>
        <dbReference type="PIRSR" id="PIRSR604809-50"/>
    </source>
</evidence>
<name>A0A2N9LM81_9BACT</name>
<feature type="binding site" evidence="12">
    <location>
        <position position="330"/>
    </location>
    <ligand>
        <name>L-glutamate</name>
        <dbReference type="ChEBI" id="CHEBI:29985"/>
    </ligand>
</feature>
<feature type="binding site" evidence="13">
    <location>
        <position position="209"/>
    </location>
    <ligand>
        <name>ATP</name>
        <dbReference type="ChEBI" id="CHEBI:30616"/>
    </ligand>
</feature>
<dbReference type="OrthoDB" id="9807095at2"/>
<dbReference type="GO" id="GO:0006542">
    <property type="term" value="P:glutamine biosynthetic process"/>
    <property type="evidence" value="ECO:0007669"/>
    <property type="project" value="InterPro"/>
</dbReference>
<feature type="binding site" evidence="14">
    <location>
        <position position="132"/>
    </location>
    <ligand>
        <name>Mg(2+)</name>
        <dbReference type="ChEBI" id="CHEBI:18420"/>
        <label>1</label>
    </ligand>
</feature>
<dbReference type="AlphaFoldDB" id="A0A2N9LM81"/>
<feature type="binding site" evidence="13">
    <location>
        <position position="356"/>
    </location>
    <ligand>
        <name>ATP</name>
        <dbReference type="ChEBI" id="CHEBI:30616"/>
    </ligand>
</feature>
<dbReference type="InterPro" id="IPR027303">
    <property type="entry name" value="Gln_synth_gly_rich_site"/>
</dbReference>
<dbReference type="InterPro" id="IPR004809">
    <property type="entry name" value="Gln_synth_I"/>
</dbReference>
<feature type="binding site" evidence="13">
    <location>
        <position position="342"/>
    </location>
    <ligand>
        <name>ATP</name>
        <dbReference type="ChEBI" id="CHEBI:30616"/>
    </ligand>
</feature>
<evidence type="ECO:0000256" key="17">
    <source>
        <dbReference type="RuleBase" id="RU000384"/>
    </source>
</evidence>
<dbReference type="Proteomes" id="UP000239735">
    <property type="component" value="Unassembled WGS sequence"/>
</dbReference>
<dbReference type="EC" id="6.3.1.2" evidence="19"/>
<dbReference type="SUPFAM" id="SSF54368">
    <property type="entry name" value="Glutamine synthetase, N-terminal domain"/>
    <property type="match status" value="1"/>
</dbReference>
<dbReference type="PANTHER" id="PTHR43407">
    <property type="entry name" value="GLUTAMINE SYNTHETASE"/>
    <property type="match status" value="1"/>
</dbReference>
<dbReference type="GO" id="GO:0005524">
    <property type="term" value="F:ATP binding"/>
    <property type="evidence" value="ECO:0007669"/>
    <property type="project" value="UniProtKB-KW"/>
</dbReference>
<keyword evidence="6 15" id="KW-0597">Phosphoprotein</keyword>
<keyword evidence="7 19" id="KW-0436">Ligase</keyword>
<evidence type="ECO:0000256" key="5">
    <source>
        <dbReference type="ARBA" id="ARBA00022490"/>
    </source>
</evidence>
<feature type="domain" description="GS catalytic" evidence="21">
    <location>
        <begin position="107"/>
        <end position="473"/>
    </location>
</feature>
<evidence type="ECO:0000256" key="7">
    <source>
        <dbReference type="ARBA" id="ARBA00022598"/>
    </source>
</evidence>
<evidence type="ECO:0000256" key="1">
    <source>
        <dbReference type="ARBA" id="ARBA00004496"/>
    </source>
</evidence>
<comment type="catalytic activity">
    <reaction evidence="19">
        <text>L-glutamate + NH4(+) + ATP = L-glutamine + ADP + phosphate + H(+)</text>
        <dbReference type="Rhea" id="RHEA:16169"/>
        <dbReference type="ChEBI" id="CHEBI:15378"/>
        <dbReference type="ChEBI" id="CHEBI:28938"/>
        <dbReference type="ChEBI" id="CHEBI:29985"/>
        <dbReference type="ChEBI" id="CHEBI:30616"/>
        <dbReference type="ChEBI" id="CHEBI:43474"/>
        <dbReference type="ChEBI" id="CHEBI:58359"/>
        <dbReference type="ChEBI" id="CHEBI:456216"/>
        <dbReference type="EC" id="6.3.1.2"/>
    </reaction>
</comment>
<dbReference type="GO" id="GO:0046872">
    <property type="term" value="F:metal ion binding"/>
    <property type="evidence" value="ECO:0007669"/>
    <property type="project" value="UniProtKB-KW"/>
</dbReference>
<accession>A0A2N9LM81</accession>
<dbReference type="GO" id="GO:0019740">
    <property type="term" value="P:nitrogen utilization"/>
    <property type="evidence" value="ECO:0007669"/>
    <property type="project" value="TreeGrafter"/>
</dbReference>
<sequence>MPRTPNDVKKLAKEAGAKIVDLRFIDLPGMWQHFSLPVEDLDDDLFSEGIGFDGSSIRGFQQIHESDMLLIADADTAVMDPTLSISTMNIICNVFDPITRKPYSRDPRYVAQKAEAHLKKTGIADISYWGPEAEFYIFDSVRYDQTAHSGYYYVDSVEGIWNTGKEESPNLGYKLRHKEGYFPVPPSDTLQDIRSEIIIALRGMGVPVEVHHHEVGTAGQCEIDMRFGTLVKMADNLLTYKYIIRMIAKKHGMTATFMPKPLFGDNGSGMHVHQSLWKGDKNVFFDAKGYALLSQTAKYYIGGLLKHAPALLAIAAPTTNSYRRLVPGYEAPVNLAYSKRNRSAACRIPVYSTSPKSKRIEFRCPDPSTNPYLCFSALLMAGLDGIKNKIDPGEPLDKDLYELEPAEAKKIKSTPGSLGEVLTALEKDHEFLLQGDVFTPDLIETWITYKRERELAPVNLRPVPYEYFLYYDL</sequence>
<keyword evidence="9 13" id="KW-0547">Nucleotide-binding</keyword>
<dbReference type="PANTHER" id="PTHR43407:SF1">
    <property type="entry name" value="LENGSIN"/>
    <property type="match status" value="1"/>
</dbReference>
<comment type="subcellular location">
    <subcellularLocation>
        <location evidence="1 18">Cytoplasm</location>
    </subcellularLocation>
</comment>
<dbReference type="PROSITE" id="PS51986">
    <property type="entry name" value="GS_BETA_GRASP"/>
    <property type="match status" value="1"/>
</dbReference>
<protein>
    <recommendedName>
        <fullName evidence="4 19">Glutamine synthetase</fullName>
        <ecNumber evidence="19">6.3.1.2</ecNumber>
    </recommendedName>
</protein>
<evidence type="ECO:0000256" key="12">
    <source>
        <dbReference type="PIRSR" id="PIRSR604809-1"/>
    </source>
</evidence>
<comment type="subunit">
    <text evidence="3 18">Oligomer of 12 subunits arranged in the form of two hexagons.</text>
</comment>
<feature type="binding site" evidence="13">
    <location>
        <begin position="273"/>
        <end position="275"/>
    </location>
    <ligand>
        <name>ATP</name>
        <dbReference type="ChEBI" id="CHEBI:30616"/>
    </ligand>
</feature>
<dbReference type="NCBIfam" id="TIGR00653">
    <property type="entry name" value="GlnA"/>
    <property type="match status" value="1"/>
</dbReference>
<gene>
    <name evidence="22" type="primary">glnA</name>
    <name evidence="22" type="ORF">SBA5_450022</name>
</gene>
<feature type="binding site" evidence="12">
    <location>
        <begin position="266"/>
        <end position="267"/>
    </location>
    <ligand>
        <name>L-glutamate</name>
        <dbReference type="ChEBI" id="CHEBI:29985"/>
    </ligand>
</feature>
<dbReference type="GO" id="GO:0004356">
    <property type="term" value="F:glutamine synthetase activity"/>
    <property type="evidence" value="ECO:0007669"/>
    <property type="project" value="UniProtKB-EC"/>
</dbReference>
<dbReference type="Pfam" id="PF03951">
    <property type="entry name" value="Gln-synt_N"/>
    <property type="match status" value="1"/>
</dbReference>
<feature type="binding site" evidence="12">
    <location>
        <position position="324"/>
    </location>
    <ligand>
        <name>L-glutamate</name>
        <dbReference type="ChEBI" id="CHEBI:29985"/>
    </ligand>
</feature>
<feature type="binding site" evidence="14">
    <location>
        <position position="222"/>
    </location>
    <ligand>
        <name>Mg(2+)</name>
        <dbReference type="ChEBI" id="CHEBI:18420"/>
        <label>1</label>
    </ligand>
</feature>
<dbReference type="InterPro" id="IPR008147">
    <property type="entry name" value="Gln_synt_N"/>
</dbReference>
<dbReference type="Gene3D" id="3.30.590.10">
    <property type="entry name" value="Glutamine synthetase/guanido kinase, catalytic domain"/>
    <property type="match status" value="1"/>
</dbReference>
<dbReference type="PROSITE" id="PS00180">
    <property type="entry name" value="GLNA_1"/>
    <property type="match status" value="1"/>
</dbReference>
<evidence type="ECO:0000256" key="11">
    <source>
        <dbReference type="ARBA" id="ARBA00022842"/>
    </source>
</evidence>
<feature type="binding site" evidence="14">
    <location>
        <position position="361"/>
    </location>
    <ligand>
        <name>Mg(2+)</name>
        <dbReference type="ChEBI" id="CHEBI:18420"/>
        <label>1</label>
    </ligand>
</feature>
<dbReference type="InterPro" id="IPR014746">
    <property type="entry name" value="Gln_synth/guanido_kin_cat_dom"/>
</dbReference>
<reference evidence="23" key="1">
    <citation type="submission" date="2018-02" db="EMBL/GenBank/DDBJ databases">
        <authorList>
            <person name="Hausmann B."/>
        </authorList>
    </citation>
    <scope>NUCLEOTIDE SEQUENCE [LARGE SCALE GENOMIC DNA]</scope>
    <source>
        <strain evidence="23">Peat soil MAG SbA5</strain>
    </source>
</reference>
<keyword evidence="5 18" id="KW-0963">Cytoplasm</keyword>
<dbReference type="PROSITE" id="PS00182">
    <property type="entry name" value="GLNA_ADENYLATION"/>
    <property type="match status" value="1"/>
</dbReference>
<dbReference type="Pfam" id="PF00120">
    <property type="entry name" value="Gln-synt_C"/>
    <property type="match status" value="1"/>
</dbReference>
<evidence type="ECO:0000256" key="16">
    <source>
        <dbReference type="PROSITE-ProRule" id="PRU01330"/>
    </source>
</evidence>
<dbReference type="InterPro" id="IPR036651">
    <property type="entry name" value="Gln_synt_N_sf"/>
</dbReference>
<organism evidence="22 23">
    <name type="scientific">Candidatus Sulfuritelmatomonas gaucii</name>
    <dbReference type="NCBI Taxonomy" id="2043161"/>
    <lineage>
        <taxon>Bacteria</taxon>
        <taxon>Pseudomonadati</taxon>
        <taxon>Acidobacteriota</taxon>
        <taxon>Terriglobia</taxon>
        <taxon>Terriglobales</taxon>
        <taxon>Acidobacteriaceae</taxon>
        <taxon>Candidatus Sulfuritelmatomonas</taxon>
    </lineage>
</organism>
<evidence type="ECO:0000256" key="19">
    <source>
        <dbReference type="RuleBase" id="RU004356"/>
    </source>
</evidence>
<dbReference type="SMART" id="SM01230">
    <property type="entry name" value="Gln-synt_C"/>
    <property type="match status" value="1"/>
</dbReference>
<dbReference type="GO" id="GO:0005737">
    <property type="term" value="C:cytoplasm"/>
    <property type="evidence" value="ECO:0007669"/>
    <property type="project" value="UniProtKB-SubCell"/>
</dbReference>
<feature type="domain" description="GS beta-grasp" evidence="20">
    <location>
        <begin position="15"/>
        <end position="99"/>
    </location>
</feature>
<dbReference type="InterPro" id="IPR027302">
    <property type="entry name" value="Gln_synth_N_conserv_site"/>
</dbReference>
<dbReference type="FunFam" id="3.30.590.10:FF:000001">
    <property type="entry name" value="Glutamine synthetase"/>
    <property type="match status" value="1"/>
</dbReference>
<feature type="binding site" evidence="14">
    <location>
        <position position="214"/>
    </location>
    <ligand>
        <name>Mg(2+)</name>
        <dbReference type="ChEBI" id="CHEBI:18420"/>
        <label>1</label>
    </ligand>
</feature>
<evidence type="ECO:0000256" key="2">
    <source>
        <dbReference type="ARBA" id="ARBA00009897"/>
    </source>
</evidence>
<evidence type="ECO:0000256" key="18">
    <source>
        <dbReference type="RuleBase" id="RU000387"/>
    </source>
</evidence>
<dbReference type="GO" id="GO:0016020">
    <property type="term" value="C:membrane"/>
    <property type="evidence" value="ECO:0007669"/>
    <property type="project" value="TreeGrafter"/>
</dbReference>
<dbReference type="SUPFAM" id="SSF55931">
    <property type="entry name" value="Glutamine synthetase/guanido kinase"/>
    <property type="match status" value="1"/>
</dbReference>
<evidence type="ECO:0000313" key="22">
    <source>
        <dbReference type="EMBL" id="SPE24359.1"/>
    </source>
</evidence>
<evidence type="ECO:0000313" key="23">
    <source>
        <dbReference type="Proteomes" id="UP000239735"/>
    </source>
</evidence>
<evidence type="ECO:0000256" key="6">
    <source>
        <dbReference type="ARBA" id="ARBA00022553"/>
    </source>
</evidence>
<evidence type="ECO:0000256" key="9">
    <source>
        <dbReference type="ARBA" id="ARBA00022741"/>
    </source>
</evidence>
<evidence type="ECO:0000256" key="13">
    <source>
        <dbReference type="PIRSR" id="PIRSR604809-2"/>
    </source>
</evidence>
<comment type="cofactor">
    <cofactor evidence="14">
        <name>Mg(2+)</name>
        <dbReference type="ChEBI" id="CHEBI:18420"/>
    </cofactor>
    <text evidence="14">Binds 2 Mg(2+) ions per subunit.</text>
</comment>
<evidence type="ECO:0000256" key="3">
    <source>
        <dbReference type="ARBA" id="ARBA00011354"/>
    </source>
</evidence>
<dbReference type="InterPro" id="IPR008146">
    <property type="entry name" value="Gln_synth_cat_dom"/>
</dbReference>
<evidence type="ECO:0000259" key="20">
    <source>
        <dbReference type="PROSITE" id="PS51986"/>
    </source>
</evidence>
<evidence type="ECO:0000259" key="21">
    <source>
        <dbReference type="PROSITE" id="PS51987"/>
    </source>
</evidence>
<evidence type="ECO:0000256" key="10">
    <source>
        <dbReference type="ARBA" id="ARBA00022840"/>
    </source>
</evidence>
<evidence type="ECO:0000256" key="8">
    <source>
        <dbReference type="ARBA" id="ARBA00022723"/>
    </source>
</evidence>
<dbReference type="PROSITE" id="PS51987">
    <property type="entry name" value="GS_CATALYTIC"/>
    <property type="match status" value="1"/>
</dbReference>
<feature type="binding site" evidence="12">
    <location>
        <position position="342"/>
    </location>
    <ligand>
        <name>L-glutamate</name>
        <dbReference type="ChEBI" id="CHEBI:29985"/>
    </ligand>
</feature>
<evidence type="ECO:0000256" key="14">
    <source>
        <dbReference type="PIRSR" id="PIRSR604809-3"/>
    </source>
</evidence>
<keyword evidence="10 13" id="KW-0067">ATP-binding</keyword>
<dbReference type="PROSITE" id="PS00181">
    <property type="entry name" value="GLNA_ATP"/>
    <property type="match status" value="1"/>
</dbReference>
<dbReference type="InterPro" id="IPR001637">
    <property type="entry name" value="Gln_synth_I_adenylation_site"/>
</dbReference>
<proteinExistence type="inferred from homology"/>
<feature type="binding site" evidence="12">
    <location>
        <position position="363"/>
    </location>
    <ligand>
        <name>L-glutamate</name>
        <dbReference type="ChEBI" id="CHEBI:29985"/>
    </ligand>
</feature>
<evidence type="ECO:0000256" key="4">
    <source>
        <dbReference type="ARBA" id="ARBA00021364"/>
    </source>
</evidence>
<feature type="binding site" evidence="14">
    <location>
        <position position="134"/>
    </location>
    <ligand>
        <name>Mg(2+)</name>
        <dbReference type="ChEBI" id="CHEBI:18420"/>
        <label>1</label>
    </ligand>
</feature>